<accession>A0A6J4R465</accession>
<organism evidence="1">
    <name type="scientific">uncultured Solirubrobacteraceae bacterium</name>
    <dbReference type="NCBI Taxonomy" id="1162706"/>
    <lineage>
        <taxon>Bacteria</taxon>
        <taxon>Bacillati</taxon>
        <taxon>Actinomycetota</taxon>
        <taxon>Thermoleophilia</taxon>
        <taxon>Solirubrobacterales</taxon>
        <taxon>Solirubrobacteraceae</taxon>
        <taxon>environmental samples</taxon>
    </lineage>
</organism>
<protein>
    <submittedName>
        <fullName evidence="1">Uncharacterized protein</fullName>
    </submittedName>
</protein>
<evidence type="ECO:0000313" key="1">
    <source>
        <dbReference type="EMBL" id="CAA9463742.1"/>
    </source>
</evidence>
<feature type="non-terminal residue" evidence="1">
    <location>
        <position position="94"/>
    </location>
</feature>
<sequence length="94" mass="9655">MDLLVPATALAAGRVAYGGGLALAPGPFAGVWIGSRARDPRTQVMCRGLGVRDLALGAGALLALRRDDLGRPRWWFAAAALTDATDLLATLVAG</sequence>
<dbReference type="EMBL" id="CADCVJ010000026">
    <property type="protein sequence ID" value="CAA9463742.1"/>
    <property type="molecule type" value="Genomic_DNA"/>
</dbReference>
<reference evidence="1" key="1">
    <citation type="submission" date="2020-02" db="EMBL/GenBank/DDBJ databases">
        <authorList>
            <person name="Meier V. D."/>
        </authorList>
    </citation>
    <scope>NUCLEOTIDE SEQUENCE</scope>
    <source>
        <strain evidence="1">AVDCRST_MAG38</strain>
    </source>
</reference>
<proteinExistence type="predicted"/>
<dbReference type="AlphaFoldDB" id="A0A6J4R465"/>
<gene>
    <name evidence="1" type="ORF">AVDCRST_MAG38-422</name>
</gene>
<name>A0A6J4R465_9ACTN</name>